<dbReference type="SUPFAM" id="SSF49599">
    <property type="entry name" value="TRAF domain-like"/>
    <property type="match status" value="1"/>
</dbReference>
<protein>
    <recommendedName>
        <fullName evidence="3">MATH domain-containing protein</fullName>
    </recommendedName>
</protein>
<comment type="caution">
    <text evidence="4">The sequence shown here is derived from an EMBL/GenBank/DDBJ whole genome shotgun (WGS) entry which is preliminary data.</text>
</comment>
<dbReference type="Gene3D" id="2.60.210.10">
    <property type="entry name" value="Apoptosis, Tumor Necrosis Factor Receptor Associated Protein 2, Chain A"/>
    <property type="match status" value="1"/>
</dbReference>
<organism evidence="4 5">
    <name type="scientific">Clavelina lepadiformis</name>
    <name type="common">Light-bulb sea squirt</name>
    <name type="synonym">Ascidia lepadiformis</name>
    <dbReference type="NCBI Taxonomy" id="159417"/>
    <lineage>
        <taxon>Eukaryota</taxon>
        <taxon>Metazoa</taxon>
        <taxon>Chordata</taxon>
        <taxon>Tunicata</taxon>
        <taxon>Ascidiacea</taxon>
        <taxon>Aplousobranchia</taxon>
        <taxon>Clavelinidae</taxon>
        <taxon>Clavelina</taxon>
    </lineage>
</organism>
<dbReference type="SMART" id="SM00061">
    <property type="entry name" value="MATH"/>
    <property type="match status" value="1"/>
</dbReference>
<feature type="compositionally biased region" description="Pro residues" evidence="2">
    <location>
        <begin position="38"/>
        <end position="48"/>
    </location>
</feature>
<dbReference type="InterPro" id="IPR049342">
    <property type="entry name" value="TRAF1-6_MATH_dom"/>
</dbReference>
<evidence type="ECO:0000256" key="1">
    <source>
        <dbReference type="SAM" id="Coils"/>
    </source>
</evidence>
<feature type="compositionally biased region" description="Polar residues" evidence="2">
    <location>
        <begin position="1"/>
        <end position="22"/>
    </location>
</feature>
<feature type="coiled-coil region" evidence="1">
    <location>
        <begin position="156"/>
        <end position="183"/>
    </location>
</feature>
<evidence type="ECO:0000313" key="4">
    <source>
        <dbReference type="EMBL" id="CAK8695132.1"/>
    </source>
</evidence>
<dbReference type="SUPFAM" id="SSF57997">
    <property type="entry name" value="Tropomyosin"/>
    <property type="match status" value="1"/>
</dbReference>
<sequence length="389" mass="44125">MDMDDVSSNNIQHPSNSTNEINLAQPADTEDEPLSAVRPPPVTSPDPSPHNFENVDSSFMSQESYVPSAALQAIKASTEYQFKILQRQMQENKNATRLENQRFESTSTDISSLKSSVSKIENKLGPLQKMLASQTDRTLALKKDLSDVETTLRTALTDVQQKVPEVLRELSDLKNKMVEFERKLNSRGLSFGFQSQMPDNLRQMMEAYERQLGMCDVRIAELDSRFQVLESTSYNGVLVWKIKDYERRKREAISGKALSLYSQPFYTSSNGYKMCARIYLNGDGMGKGTHMSLFFVVMKGEYDALLPWPFRQKVSLMLLDQGMDRRHLSDTFRPDPTSSSFKRPTSDMNIASGCPLFVAHNVIDGSTYTKEDTIFVKIQVDIQDLENLN</sequence>
<dbReference type="Pfam" id="PF21355">
    <property type="entry name" value="TRAF-mep_MATH"/>
    <property type="match status" value="1"/>
</dbReference>
<gene>
    <name evidence="4" type="ORF">CVLEPA_LOCUS28418</name>
</gene>
<evidence type="ECO:0000313" key="5">
    <source>
        <dbReference type="Proteomes" id="UP001642483"/>
    </source>
</evidence>
<feature type="region of interest" description="Disordered" evidence="2">
    <location>
        <begin position="1"/>
        <end position="55"/>
    </location>
</feature>
<keyword evidence="5" id="KW-1185">Reference proteome</keyword>
<keyword evidence="1" id="KW-0175">Coiled coil</keyword>
<reference evidence="4 5" key="1">
    <citation type="submission" date="2024-02" db="EMBL/GenBank/DDBJ databases">
        <authorList>
            <person name="Daric V."/>
            <person name="Darras S."/>
        </authorList>
    </citation>
    <scope>NUCLEOTIDE SEQUENCE [LARGE SCALE GENOMIC DNA]</scope>
</reference>
<dbReference type="Proteomes" id="UP001642483">
    <property type="component" value="Unassembled WGS sequence"/>
</dbReference>
<evidence type="ECO:0000256" key="2">
    <source>
        <dbReference type="SAM" id="MobiDB-lite"/>
    </source>
</evidence>
<dbReference type="PANTHER" id="PTHR10131:SF153">
    <property type="entry name" value="RING-TYPE DOMAIN-CONTAINING PROTEIN"/>
    <property type="match status" value="1"/>
</dbReference>
<name>A0ABP0GTZ3_CLALP</name>
<proteinExistence type="predicted"/>
<dbReference type="InterPro" id="IPR002083">
    <property type="entry name" value="MATH/TRAF_dom"/>
</dbReference>
<dbReference type="PROSITE" id="PS50144">
    <property type="entry name" value="MATH"/>
    <property type="match status" value="1"/>
</dbReference>
<evidence type="ECO:0000259" key="3">
    <source>
        <dbReference type="PROSITE" id="PS50144"/>
    </source>
</evidence>
<accession>A0ABP0GTZ3</accession>
<dbReference type="PANTHER" id="PTHR10131">
    <property type="entry name" value="TNF RECEPTOR ASSOCIATED FACTOR"/>
    <property type="match status" value="1"/>
</dbReference>
<dbReference type="InterPro" id="IPR008974">
    <property type="entry name" value="TRAF-like"/>
</dbReference>
<dbReference type="EMBL" id="CAWYQH010000141">
    <property type="protein sequence ID" value="CAK8695132.1"/>
    <property type="molecule type" value="Genomic_DNA"/>
</dbReference>
<feature type="domain" description="MATH" evidence="3">
    <location>
        <begin position="235"/>
        <end position="380"/>
    </location>
</feature>